<evidence type="ECO:0000256" key="10">
    <source>
        <dbReference type="SAM" id="Phobius"/>
    </source>
</evidence>
<comment type="caution">
    <text evidence="12">The sequence shown here is derived from an EMBL/GenBank/DDBJ whole genome shotgun (WGS) entry which is preliminary data.</text>
</comment>
<feature type="binding site" evidence="9">
    <location>
        <position position="707"/>
    </location>
    <ligand>
        <name>ATP</name>
        <dbReference type="ChEBI" id="CHEBI:30616"/>
    </ligand>
</feature>
<keyword evidence="13" id="KW-1185">Reference proteome</keyword>
<keyword evidence="10" id="KW-0472">Membrane</keyword>
<evidence type="ECO:0000313" key="12">
    <source>
        <dbReference type="EMBL" id="KAI6652691.1"/>
    </source>
</evidence>
<feature type="domain" description="Protein kinase" evidence="11">
    <location>
        <begin position="679"/>
        <end position="982"/>
    </location>
</feature>
<dbReference type="PROSITE" id="PS00107">
    <property type="entry name" value="PROTEIN_KINASE_ATP"/>
    <property type="match status" value="1"/>
</dbReference>
<sequence>MARLSFNERNSHRVLVRTLKEKKGCSSEPANSFCDATFTPDITFYIAEYGNDTQDCSNDNPCSSLQGAINRVPDGKTGILIRIQPGMFSGIQHSLNLTHKVNISIRCDVTSENDLCVFDLRGNSRFMTRLAQPEEYNIVDLVGLVLRNGFASGNAGGLIMTKNVRCLNIENSTFISDNQTLQCEVGKGLALYNSKVNLRNCIFDFVSDQDSTIVYIEGLYPDNKKDISISVYNVTFKEKRYEVEHSMIDLYLNNLTNTISIQTLYELNRQIDTYYVCVYITSPNQINSIYINDSEVAISDLEDIPKNVNSTIHIDYLSMYHEFSVLYINTEQEIEIERLDWFGGYFSLARTVTITGASNWDCHINTVCTPAWNPSARLYNTAILLKRKAFLTMSGYYIPHSQSSMSIDNHGLFHIKNIELIKFDSIVNFNYLKLEGDFPFLRSYNQTQNGTLNIVYGKIIPWYVAYLYWNGSVLLSFSEKDHDCPSQILPAEILRYYYSEGTPTPLNDNGINFTLNQVHEGNFWNANFIDIACEHLSCDCSTCRTNSKCTYCVITHSCIEDTDVSTLSACPIQMKESCCPNDCHGYPCVPRINTCQCNPMFGGFDCSEFHWWIVLTAAGSLGIVLSFFVTLGVYKCWQRSTRHKLRNLRDHLEEQHNCYVDTLKNRRVPPSLIIDFNEIKIMRQVGCGSFGEVYKGKWRNSIVAVKKIRVHSSGLSQEEKEEFQQEAAIMSKLLHPNIVLLMGVCTEVPNLCLITEYMHRGSVREILDDHSIDLTWRKRIIMALDAARGMTYLHGVTPPVIHRDLKTANLLVDHSWKLKVADFGVAKMIKDIDYMVSVISNSLINMPSLEAATQANEPSENSPLLHRQAEQYNTTCAGSIRWCAPESMKPKLAATVYGQKVDIYSYGVILWELATREWPYVELKFDFEVMEHVLKGGRLQVPTNCPTHYVSLLQDCWNQDPRYRPWFPDIVNILDDMCKSFT</sequence>
<comment type="catalytic activity">
    <reaction evidence="7">
        <text>L-threonyl-[protein] + ATP = O-phospho-L-threonyl-[protein] + ADP + H(+)</text>
        <dbReference type="Rhea" id="RHEA:46608"/>
        <dbReference type="Rhea" id="RHEA-COMP:11060"/>
        <dbReference type="Rhea" id="RHEA-COMP:11605"/>
        <dbReference type="ChEBI" id="CHEBI:15378"/>
        <dbReference type="ChEBI" id="CHEBI:30013"/>
        <dbReference type="ChEBI" id="CHEBI:30616"/>
        <dbReference type="ChEBI" id="CHEBI:61977"/>
        <dbReference type="ChEBI" id="CHEBI:456216"/>
        <dbReference type="EC" id="2.7.11.1"/>
    </reaction>
</comment>
<dbReference type="Gene3D" id="2.160.20.10">
    <property type="entry name" value="Single-stranded right-handed beta-helix, Pectin lyase-like"/>
    <property type="match status" value="1"/>
</dbReference>
<comment type="catalytic activity">
    <reaction evidence="8">
        <text>L-seryl-[protein] + ATP = O-phospho-L-seryl-[protein] + ADP + H(+)</text>
        <dbReference type="Rhea" id="RHEA:17989"/>
        <dbReference type="Rhea" id="RHEA-COMP:9863"/>
        <dbReference type="Rhea" id="RHEA-COMP:11604"/>
        <dbReference type="ChEBI" id="CHEBI:15378"/>
        <dbReference type="ChEBI" id="CHEBI:29999"/>
        <dbReference type="ChEBI" id="CHEBI:30616"/>
        <dbReference type="ChEBI" id="CHEBI:83421"/>
        <dbReference type="ChEBI" id="CHEBI:456216"/>
        <dbReference type="EC" id="2.7.11.1"/>
    </reaction>
</comment>
<dbReference type="CDD" id="cd13999">
    <property type="entry name" value="STKc_MAP3K-like"/>
    <property type="match status" value="1"/>
</dbReference>
<dbReference type="GO" id="GO:0005524">
    <property type="term" value="F:ATP binding"/>
    <property type="evidence" value="ECO:0007669"/>
    <property type="project" value="UniProtKB-UniRule"/>
</dbReference>
<dbReference type="Gene3D" id="1.10.510.10">
    <property type="entry name" value="Transferase(Phosphotransferase) domain 1"/>
    <property type="match status" value="1"/>
</dbReference>
<evidence type="ECO:0000256" key="9">
    <source>
        <dbReference type="PROSITE-ProRule" id="PRU10141"/>
    </source>
</evidence>
<dbReference type="AlphaFoldDB" id="A0AAV7JX91"/>
<dbReference type="PROSITE" id="PS00108">
    <property type="entry name" value="PROTEIN_KINASE_ST"/>
    <property type="match status" value="1"/>
</dbReference>
<protein>
    <recommendedName>
        <fullName evidence="1">non-specific serine/threonine protein kinase</fullName>
        <ecNumber evidence="1">2.7.11.1</ecNumber>
    </recommendedName>
</protein>
<dbReference type="InterPro" id="IPR008271">
    <property type="entry name" value="Ser/Thr_kinase_AS"/>
</dbReference>
<evidence type="ECO:0000256" key="6">
    <source>
        <dbReference type="ARBA" id="ARBA00022840"/>
    </source>
</evidence>
<evidence type="ECO:0000256" key="1">
    <source>
        <dbReference type="ARBA" id="ARBA00012513"/>
    </source>
</evidence>
<evidence type="ECO:0000256" key="7">
    <source>
        <dbReference type="ARBA" id="ARBA00047899"/>
    </source>
</evidence>
<keyword evidence="6 9" id="KW-0067">ATP-binding</keyword>
<keyword evidence="10" id="KW-1133">Transmembrane helix</keyword>
<proteinExistence type="predicted"/>
<feature type="transmembrane region" description="Helical" evidence="10">
    <location>
        <begin position="609"/>
        <end position="634"/>
    </location>
</feature>
<dbReference type="InterPro" id="IPR011050">
    <property type="entry name" value="Pectin_lyase_fold/virulence"/>
</dbReference>
<dbReference type="EC" id="2.7.11.1" evidence="1"/>
<dbReference type="InterPro" id="IPR012334">
    <property type="entry name" value="Pectin_lyas_fold"/>
</dbReference>
<dbReference type="InterPro" id="IPR000719">
    <property type="entry name" value="Prot_kinase_dom"/>
</dbReference>
<dbReference type="InterPro" id="IPR017441">
    <property type="entry name" value="Protein_kinase_ATP_BS"/>
</dbReference>
<dbReference type="PANTHER" id="PTHR44329">
    <property type="entry name" value="SERINE/THREONINE-PROTEIN KINASE TNNI3K-RELATED"/>
    <property type="match status" value="1"/>
</dbReference>
<evidence type="ECO:0000259" key="11">
    <source>
        <dbReference type="PROSITE" id="PS50011"/>
    </source>
</evidence>
<evidence type="ECO:0000256" key="8">
    <source>
        <dbReference type="ARBA" id="ARBA00048679"/>
    </source>
</evidence>
<dbReference type="InterPro" id="IPR051681">
    <property type="entry name" value="Ser/Thr_Kinases-Pseudokinases"/>
</dbReference>
<keyword evidence="10" id="KW-0812">Transmembrane</keyword>
<keyword evidence="2" id="KW-0723">Serine/threonine-protein kinase</keyword>
<dbReference type="GO" id="GO:0004674">
    <property type="term" value="F:protein serine/threonine kinase activity"/>
    <property type="evidence" value="ECO:0007669"/>
    <property type="project" value="UniProtKB-KW"/>
</dbReference>
<dbReference type="SMART" id="SM00220">
    <property type="entry name" value="S_TKc"/>
    <property type="match status" value="1"/>
</dbReference>
<name>A0AAV7JX91_9METZ</name>
<evidence type="ECO:0000256" key="5">
    <source>
        <dbReference type="ARBA" id="ARBA00022777"/>
    </source>
</evidence>
<dbReference type="SUPFAM" id="SSF51126">
    <property type="entry name" value="Pectin lyase-like"/>
    <property type="match status" value="1"/>
</dbReference>
<gene>
    <name evidence="12" type="ORF">LOD99_4474</name>
</gene>
<keyword evidence="4 9" id="KW-0547">Nucleotide-binding</keyword>
<dbReference type="InterPro" id="IPR011009">
    <property type="entry name" value="Kinase-like_dom_sf"/>
</dbReference>
<dbReference type="EMBL" id="JAKMXF010000298">
    <property type="protein sequence ID" value="KAI6652691.1"/>
    <property type="molecule type" value="Genomic_DNA"/>
</dbReference>
<dbReference type="Proteomes" id="UP001165289">
    <property type="component" value="Unassembled WGS sequence"/>
</dbReference>
<organism evidence="12 13">
    <name type="scientific">Oopsacas minuta</name>
    <dbReference type="NCBI Taxonomy" id="111878"/>
    <lineage>
        <taxon>Eukaryota</taxon>
        <taxon>Metazoa</taxon>
        <taxon>Porifera</taxon>
        <taxon>Hexactinellida</taxon>
        <taxon>Hexasterophora</taxon>
        <taxon>Lyssacinosida</taxon>
        <taxon>Leucopsacidae</taxon>
        <taxon>Oopsacas</taxon>
    </lineage>
</organism>
<reference evidence="12 13" key="1">
    <citation type="journal article" date="2023" name="BMC Biol.">
        <title>The compact genome of the sponge Oopsacas minuta (Hexactinellida) is lacking key metazoan core genes.</title>
        <authorList>
            <person name="Santini S."/>
            <person name="Schenkelaars Q."/>
            <person name="Jourda C."/>
            <person name="Duchesne M."/>
            <person name="Belahbib H."/>
            <person name="Rocher C."/>
            <person name="Selva M."/>
            <person name="Riesgo A."/>
            <person name="Vervoort M."/>
            <person name="Leys S.P."/>
            <person name="Kodjabachian L."/>
            <person name="Le Bivic A."/>
            <person name="Borchiellini C."/>
            <person name="Claverie J.M."/>
            <person name="Renard E."/>
        </authorList>
    </citation>
    <scope>NUCLEOTIDE SEQUENCE [LARGE SCALE GENOMIC DNA]</scope>
    <source>
        <strain evidence="12">SPO-2</strain>
    </source>
</reference>
<dbReference type="PROSITE" id="PS50011">
    <property type="entry name" value="PROTEIN_KINASE_DOM"/>
    <property type="match status" value="1"/>
</dbReference>
<keyword evidence="3" id="KW-0808">Transferase</keyword>
<evidence type="ECO:0000256" key="3">
    <source>
        <dbReference type="ARBA" id="ARBA00022679"/>
    </source>
</evidence>
<keyword evidence="5" id="KW-0418">Kinase</keyword>
<accession>A0AAV7JX91</accession>
<dbReference type="FunFam" id="3.30.200.20:FF:000060">
    <property type="entry name" value="Serine/threonine-protein kinase isoform 1"/>
    <property type="match status" value="1"/>
</dbReference>
<dbReference type="InterPro" id="IPR001245">
    <property type="entry name" value="Ser-Thr/Tyr_kinase_cat_dom"/>
</dbReference>
<evidence type="ECO:0000256" key="4">
    <source>
        <dbReference type="ARBA" id="ARBA00022741"/>
    </source>
</evidence>
<evidence type="ECO:0000256" key="2">
    <source>
        <dbReference type="ARBA" id="ARBA00022527"/>
    </source>
</evidence>
<evidence type="ECO:0000313" key="13">
    <source>
        <dbReference type="Proteomes" id="UP001165289"/>
    </source>
</evidence>
<dbReference type="Pfam" id="PF07714">
    <property type="entry name" value="PK_Tyr_Ser-Thr"/>
    <property type="match status" value="2"/>
</dbReference>
<dbReference type="SUPFAM" id="SSF56112">
    <property type="entry name" value="Protein kinase-like (PK-like)"/>
    <property type="match status" value="1"/>
</dbReference>